<feature type="chain" id="PRO_5047140272" evidence="3">
    <location>
        <begin position="20"/>
        <end position="182"/>
    </location>
</feature>
<sequence length="182" mass="21088">MKKLILLLLVVGYSTISSAQDKINWVSLEEALELQKKSPKKIMIDVYTVWCGPCKMLDKNTFQNQDVADFVNKNYYAVKFNAQGNSTINYQGKTFSNPGYDPAKAQRRNATHELARAFKVQAFPTIVFLDEESNFITPLRGYQKPQQLELYLKLFKDDDYKNMKSQEDFNTYYTAFKPTFKG</sequence>
<feature type="signal peptide" evidence="3">
    <location>
        <begin position="1"/>
        <end position="19"/>
    </location>
</feature>
<accession>A0ABU2YJZ6</accession>
<dbReference type="Gene3D" id="3.40.30.10">
    <property type="entry name" value="Glutaredoxin"/>
    <property type="match status" value="1"/>
</dbReference>
<feature type="domain" description="Thioredoxin" evidence="4">
    <location>
        <begin position="5"/>
        <end position="157"/>
    </location>
</feature>
<dbReference type="Proteomes" id="UP001259492">
    <property type="component" value="Unassembled WGS sequence"/>
</dbReference>
<dbReference type="SUPFAM" id="SSF52833">
    <property type="entry name" value="Thioredoxin-like"/>
    <property type="match status" value="1"/>
</dbReference>
<dbReference type="InterPro" id="IPR017937">
    <property type="entry name" value="Thioredoxin_CS"/>
</dbReference>
<evidence type="ECO:0000256" key="3">
    <source>
        <dbReference type="SAM" id="SignalP"/>
    </source>
</evidence>
<evidence type="ECO:0000256" key="2">
    <source>
        <dbReference type="ARBA" id="ARBA00023284"/>
    </source>
</evidence>
<dbReference type="EMBL" id="JAVRIA010000003">
    <property type="protein sequence ID" value="MDT0558485.1"/>
    <property type="molecule type" value="Genomic_DNA"/>
</dbReference>
<keyword evidence="1 3" id="KW-0732">Signal</keyword>
<dbReference type="InterPro" id="IPR051099">
    <property type="entry name" value="AGR/TXD"/>
</dbReference>
<dbReference type="InterPro" id="IPR036249">
    <property type="entry name" value="Thioredoxin-like_sf"/>
</dbReference>
<keyword evidence="2" id="KW-0676">Redox-active center</keyword>
<dbReference type="InterPro" id="IPR012336">
    <property type="entry name" value="Thioredoxin-like_fold"/>
</dbReference>
<dbReference type="Pfam" id="PF13098">
    <property type="entry name" value="Thioredoxin_2"/>
    <property type="match status" value="1"/>
</dbReference>
<evidence type="ECO:0000256" key="1">
    <source>
        <dbReference type="ARBA" id="ARBA00022729"/>
    </source>
</evidence>
<dbReference type="PANTHER" id="PTHR15337:SF11">
    <property type="entry name" value="THIOREDOXIN DOMAIN-CONTAINING PROTEIN"/>
    <property type="match status" value="1"/>
</dbReference>
<comment type="caution">
    <text evidence="5">The sequence shown here is derived from an EMBL/GenBank/DDBJ whole genome shotgun (WGS) entry which is preliminary data.</text>
</comment>
<protein>
    <submittedName>
        <fullName evidence="5">Thioredoxin fold domain-containing protein</fullName>
    </submittedName>
</protein>
<evidence type="ECO:0000313" key="6">
    <source>
        <dbReference type="Proteomes" id="UP001259492"/>
    </source>
</evidence>
<dbReference type="RefSeq" id="WP_311427249.1">
    <property type="nucleotide sequence ID" value="NZ_JAVRIA010000003.1"/>
</dbReference>
<name>A0ABU2YJZ6_9FLAO</name>
<dbReference type="PANTHER" id="PTHR15337">
    <property type="entry name" value="ANTERIOR GRADIENT PROTEIN-RELATED"/>
    <property type="match status" value="1"/>
</dbReference>
<reference evidence="5 6" key="1">
    <citation type="submission" date="2023-09" db="EMBL/GenBank/DDBJ databases">
        <authorList>
            <person name="Rey-Velasco X."/>
        </authorList>
    </citation>
    <scope>NUCLEOTIDE SEQUENCE [LARGE SCALE GENOMIC DNA]</scope>
    <source>
        <strain evidence="5 6">W332</strain>
    </source>
</reference>
<dbReference type="PROSITE" id="PS00194">
    <property type="entry name" value="THIOREDOXIN_1"/>
    <property type="match status" value="1"/>
</dbReference>
<dbReference type="PROSITE" id="PS51352">
    <property type="entry name" value="THIOREDOXIN_2"/>
    <property type="match status" value="1"/>
</dbReference>
<evidence type="ECO:0000313" key="5">
    <source>
        <dbReference type="EMBL" id="MDT0558485.1"/>
    </source>
</evidence>
<evidence type="ECO:0000259" key="4">
    <source>
        <dbReference type="PROSITE" id="PS51352"/>
    </source>
</evidence>
<gene>
    <name evidence="5" type="ORF">RM697_07500</name>
</gene>
<organism evidence="5 6">
    <name type="scientific">Microcosmobacter mediterraneus</name>
    <dbReference type="NCBI Taxonomy" id="3075607"/>
    <lineage>
        <taxon>Bacteria</taxon>
        <taxon>Pseudomonadati</taxon>
        <taxon>Bacteroidota</taxon>
        <taxon>Flavobacteriia</taxon>
        <taxon>Flavobacteriales</taxon>
        <taxon>Flavobacteriaceae</taxon>
        <taxon>Microcosmobacter</taxon>
    </lineage>
</organism>
<proteinExistence type="predicted"/>
<keyword evidence="6" id="KW-1185">Reference proteome</keyword>
<dbReference type="InterPro" id="IPR013766">
    <property type="entry name" value="Thioredoxin_domain"/>
</dbReference>